<evidence type="ECO:0000313" key="4">
    <source>
        <dbReference type="Proteomes" id="UP001147700"/>
    </source>
</evidence>
<dbReference type="Pfam" id="PF11617">
    <property type="entry name" value="Cu-binding_MopE"/>
    <property type="match status" value="1"/>
</dbReference>
<dbReference type="RefSeq" id="WP_202953502.1">
    <property type="nucleotide sequence ID" value="NZ_JAPCID010000019.1"/>
</dbReference>
<feature type="chain" id="PRO_5046822106" evidence="1">
    <location>
        <begin position="26"/>
        <end position="319"/>
    </location>
</feature>
<comment type="caution">
    <text evidence="3">The sequence shown here is derived from an EMBL/GenBank/DDBJ whole genome shotgun (WGS) entry which is preliminary data.</text>
</comment>
<keyword evidence="4" id="KW-1185">Reference proteome</keyword>
<keyword evidence="1" id="KW-0732">Signal</keyword>
<dbReference type="EMBL" id="JAPCID010000019">
    <property type="protein sequence ID" value="MDA0138781.1"/>
    <property type="molecule type" value="Genomic_DNA"/>
</dbReference>
<evidence type="ECO:0000256" key="1">
    <source>
        <dbReference type="SAM" id="SignalP"/>
    </source>
</evidence>
<dbReference type="Proteomes" id="UP001147700">
    <property type="component" value="Unassembled WGS sequence"/>
</dbReference>
<sequence length="319" mass="33437">MTFARRVGLAGALTIVLGWAPPAFADQDGNYFSLAIEGRGKAEQTGGTRGPSAYGPLACESTADAGRTCGSVWYGSAPATLAVTATPAAGYEFVSWTLTAPPESRQYGHYCANPASPTCELHVLQGSTTGEHYFELRAAFRALPPGTPPGGGTVQPGVTPPPATPFNDMDGDGVANTLDCNDLNAAIRPGAVDTPQDGVDQDCNGVDPPAPRIQSPVSYGFNAKKTWSRVNLLRVRELPANATVELTCSGKGCPFKSRRAAASRGSATLNLLSRMKKAKLRPGATLTLRITAPGHEGKALQFKIRSNRTPKLTTRTLPA</sequence>
<name>A0ABT4RJR1_9ACTN</name>
<gene>
    <name evidence="3" type="ORF">OJ962_14860</name>
</gene>
<dbReference type="Pfam" id="PF18998">
    <property type="entry name" value="Flg_new_2"/>
    <property type="match status" value="1"/>
</dbReference>
<reference evidence="3" key="1">
    <citation type="submission" date="2022-10" db="EMBL/GenBank/DDBJ databases">
        <title>The WGS of Solirubrobacter sp. CPCC 204708.</title>
        <authorList>
            <person name="Jiang Z."/>
        </authorList>
    </citation>
    <scope>NUCLEOTIDE SEQUENCE</scope>
    <source>
        <strain evidence="3">CPCC 204708</strain>
    </source>
</reference>
<protein>
    <submittedName>
        <fullName evidence="3">MopE-related protein</fullName>
    </submittedName>
</protein>
<proteinExistence type="predicted"/>
<evidence type="ECO:0000259" key="2">
    <source>
        <dbReference type="Pfam" id="PF18998"/>
    </source>
</evidence>
<accession>A0ABT4RJR1</accession>
<feature type="signal peptide" evidence="1">
    <location>
        <begin position="1"/>
        <end position="25"/>
    </location>
</feature>
<dbReference type="InterPro" id="IPR021655">
    <property type="entry name" value="Put_metal-bd"/>
</dbReference>
<dbReference type="InterPro" id="IPR044060">
    <property type="entry name" value="Bacterial_rp_domain"/>
</dbReference>
<feature type="domain" description="Bacterial repeat" evidence="2">
    <location>
        <begin position="79"/>
        <end position="99"/>
    </location>
</feature>
<organism evidence="3 4">
    <name type="scientific">Solirubrobacter deserti</name>
    <dbReference type="NCBI Taxonomy" id="2282478"/>
    <lineage>
        <taxon>Bacteria</taxon>
        <taxon>Bacillati</taxon>
        <taxon>Actinomycetota</taxon>
        <taxon>Thermoleophilia</taxon>
        <taxon>Solirubrobacterales</taxon>
        <taxon>Solirubrobacteraceae</taxon>
        <taxon>Solirubrobacter</taxon>
    </lineage>
</organism>
<evidence type="ECO:0000313" key="3">
    <source>
        <dbReference type="EMBL" id="MDA0138781.1"/>
    </source>
</evidence>